<name>A0ACB8Z1Q7_CICIN</name>
<protein>
    <submittedName>
        <fullName evidence="1">Uncharacterized protein</fullName>
    </submittedName>
</protein>
<dbReference type="EMBL" id="CM042017">
    <property type="protein sequence ID" value="KAI3690205.1"/>
    <property type="molecule type" value="Genomic_DNA"/>
</dbReference>
<organism evidence="1 2">
    <name type="scientific">Cichorium intybus</name>
    <name type="common">Chicory</name>
    <dbReference type="NCBI Taxonomy" id="13427"/>
    <lineage>
        <taxon>Eukaryota</taxon>
        <taxon>Viridiplantae</taxon>
        <taxon>Streptophyta</taxon>
        <taxon>Embryophyta</taxon>
        <taxon>Tracheophyta</taxon>
        <taxon>Spermatophyta</taxon>
        <taxon>Magnoliopsida</taxon>
        <taxon>eudicotyledons</taxon>
        <taxon>Gunneridae</taxon>
        <taxon>Pentapetalae</taxon>
        <taxon>asterids</taxon>
        <taxon>campanulids</taxon>
        <taxon>Asterales</taxon>
        <taxon>Asteraceae</taxon>
        <taxon>Cichorioideae</taxon>
        <taxon>Cichorieae</taxon>
        <taxon>Cichoriinae</taxon>
        <taxon>Cichorium</taxon>
    </lineage>
</organism>
<evidence type="ECO:0000313" key="1">
    <source>
        <dbReference type="EMBL" id="KAI3690205.1"/>
    </source>
</evidence>
<keyword evidence="2" id="KW-1185">Reference proteome</keyword>
<comment type="caution">
    <text evidence="1">The sequence shown here is derived from an EMBL/GenBank/DDBJ whole genome shotgun (WGS) entry which is preliminary data.</text>
</comment>
<reference evidence="2" key="1">
    <citation type="journal article" date="2022" name="Mol. Ecol. Resour.">
        <title>The genomes of chicory, endive, great burdock and yacon provide insights into Asteraceae palaeo-polyploidization history and plant inulin production.</title>
        <authorList>
            <person name="Fan W."/>
            <person name="Wang S."/>
            <person name="Wang H."/>
            <person name="Wang A."/>
            <person name="Jiang F."/>
            <person name="Liu H."/>
            <person name="Zhao H."/>
            <person name="Xu D."/>
            <person name="Zhang Y."/>
        </authorList>
    </citation>
    <scope>NUCLEOTIDE SEQUENCE [LARGE SCALE GENOMIC DNA]</scope>
    <source>
        <strain evidence="2">cv. Punajuju</strain>
    </source>
</reference>
<sequence>MDQIVDELEFALALQTNINLDLLKISKLAVPRLSYRSEKELISHLSKGILVDDGKRWALVNKNKEVLEMISAAQCFHGHRSSCGTHKDSRFSNIFSSFSSSFKVNVKTQFLVPHIKYTMNLVFKHDINKYWIYVPFKYKSEEETRYSNSQIVKVREDGWLMTELYQFTSYQKEHDFKIEFLNFATTTRSRDFEGIEFRPIEHENDENLEDKNKAGMQQIPIFDMDCGQNLSPEYVDIIKLSKDNIEWTTKKELYLLLRKGFLMDKAGEKYWFSICKNMKKRLMIPAYEMLIKKDWIWKSLPESRFEVVAESLNVNNLKLLFRIKSEMFSNGTSYSCSLIYKLPENSSLLEDLITMQNIGSSNFIKSFYLVPLPPTPVIQFMADHNYDNPSHTHKIKGHPKARKDGWMEIQLCEVLTDATNTIRMLFLFQGSDTLNFAGLVIQGIEFREL</sequence>
<gene>
    <name evidence="1" type="ORF">L2E82_48181</name>
</gene>
<proteinExistence type="predicted"/>
<evidence type="ECO:0000313" key="2">
    <source>
        <dbReference type="Proteomes" id="UP001055811"/>
    </source>
</evidence>
<accession>A0ACB8Z1Q7</accession>
<reference evidence="1 2" key="2">
    <citation type="journal article" date="2022" name="Mol. Ecol. Resour.">
        <title>The genomes of chicory, endive, great burdock and yacon provide insights into Asteraceae paleo-polyploidization history and plant inulin production.</title>
        <authorList>
            <person name="Fan W."/>
            <person name="Wang S."/>
            <person name="Wang H."/>
            <person name="Wang A."/>
            <person name="Jiang F."/>
            <person name="Liu H."/>
            <person name="Zhao H."/>
            <person name="Xu D."/>
            <person name="Zhang Y."/>
        </authorList>
    </citation>
    <scope>NUCLEOTIDE SEQUENCE [LARGE SCALE GENOMIC DNA]</scope>
    <source>
        <strain evidence="2">cv. Punajuju</strain>
        <tissue evidence="1">Leaves</tissue>
    </source>
</reference>
<dbReference type="Proteomes" id="UP001055811">
    <property type="component" value="Linkage Group LG09"/>
</dbReference>